<proteinExistence type="predicted"/>
<sequence length="253" mass="27363">MTTSFEQAAKVLLSNRNASANAPRLAEEIRPSSIDESLAIHQAMLAVKGPAGGWKCLRPLADGNINAAPIFADTVQSGDVVTLFADNGLARIEPEIAFVLAQDLPAKAEGYSDDEIDAAIGSCHMALELMQFRFAEDSDAEYFERLADGMVNQGLFIGPQIDKAAAYLAAEVSIDVRQGDTVQHFDGKHPNTLPQNPLYWFINFMTKRGQSFTAGEAMITGSYCGIVDVAFDCPTRIQYAGLGEYQVSFKALS</sequence>
<reference evidence="1" key="1">
    <citation type="submission" date="2021-07" db="EMBL/GenBank/DDBJ databases">
        <title>Neiella marina sp. nov., isolated from the intestinal content of sea cucumber Apostichopus japonicus.</title>
        <authorList>
            <person name="Bai X."/>
        </authorList>
    </citation>
    <scope>NUCLEOTIDE SEQUENCE</scope>
    <source>
        <strain evidence="1">126</strain>
    </source>
</reference>
<dbReference type="EMBL" id="JAHZSS010000018">
    <property type="protein sequence ID" value="MBW8192127.1"/>
    <property type="molecule type" value="Genomic_DNA"/>
</dbReference>
<dbReference type="InterPro" id="IPR050772">
    <property type="entry name" value="Hydratase-Decarb/MhpD_sf"/>
</dbReference>
<dbReference type="InterPro" id="IPR036663">
    <property type="entry name" value="Fumarylacetoacetase_C_sf"/>
</dbReference>
<protein>
    <submittedName>
        <fullName evidence="1">Hydratase</fullName>
    </submittedName>
</protein>
<gene>
    <name evidence="1" type="ORF">K0504_13885</name>
</gene>
<dbReference type="Proteomes" id="UP001166251">
    <property type="component" value="Unassembled WGS sequence"/>
</dbReference>
<dbReference type="RefSeq" id="WP_220104760.1">
    <property type="nucleotide sequence ID" value="NZ_JAHZSS010000018.1"/>
</dbReference>
<name>A0ABS7EKC2_9GAMM</name>
<dbReference type="PANTHER" id="PTHR30143:SF0">
    <property type="entry name" value="2-KETO-4-PENTENOATE HYDRATASE"/>
    <property type="match status" value="1"/>
</dbReference>
<comment type="caution">
    <text evidence="1">The sequence shown here is derived from an EMBL/GenBank/DDBJ whole genome shotgun (WGS) entry which is preliminary data.</text>
</comment>
<evidence type="ECO:0000313" key="1">
    <source>
        <dbReference type="EMBL" id="MBW8192127.1"/>
    </source>
</evidence>
<dbReference type="Gene3D" id="3.90.850.10">
    <property type="entry name" value="Fumarylacetoacetase-like, C-terminal domain"/>
    <property type="match status" value="1"/>
</dbReference>
<dbReference type="SUPFAM" id="SSF56529">
    <property type="entry name" value="FAH"/>
    <property type="match status" value="1"/>
</dbReference>
<keyword evidence="2" id="KW-1185">Reference proteome</keyword>
<organism evidence="1 2">
    <name type="scientific">Neiella holothuriorum</name>
    <dbReference type="NCBI Taxonomy" id="2870530"/>
    <lineage>
        <taxon>Bacteria</taxon>
        <taxon>Pseudomonadati</taxon>
        <taxon>Pseudomonadota</taxon>
        <taxon>Gammaproteobacteria</taxon>
        <taxon>Alteromonadales</taxon>
        <taxon>Echinimonadaceae</taxon>
        <taxon>Neiella</taxon>
    </lineage>
</organism>
<dbReference type="PANTHER" id="PTHR30143">
    <property type="entry name" value="ACID HYDRATASE"/>
    <property type="match status" value="1"/>
</dbReference>
<evidence type="ECO:0000313" key="2">
    <source>
        <dbReference type="Proteomes" id="UP001166251"/>
    </source>
</evidence>
<accession>A0ABS7EKC2</accession>